<evidence type="ECO:0000259" key="2">
    <source>
        <dbReference type="PROSITE" id="PS00022"/>
    </source>
</evidence>
<dbReference type="GeneID" id="106075186"/>
<evidence type="ECO:0000313" key="5">
    <source>
        <dbReference type="RefSeq" id="XP_055901044.1"/>
    </source>
</evidence>
<organism evidence="4 5">
    <name type="scientific">Biomphalaria glabrata</name>
    <name type="common">Bloodfluke planorb</name>
    <name type="synonym">Freshwater snail</name>
    <dbReference type="NCBI Taxonomy" id="6526"/>
    <lineage>
        <taxon>Eukaryota</taxon>
        <taxon>Metazoa</taxon>
        <taxon>Spiralia</taxon>
        <taxon>Lophotrochozoa</taxon>
        <taxon>Mollusca</taxon>
        <taxon>Gastropoda</taxon>
        <taxon>Heterobranchia</taxon>
        <taxon>Euthyneura</taxon>
        <taxon>Panpulmonata</taxon>
        <taxon>Hygrophila</taxon>
        <taxon>Lymnaeoidea</taxon>
        <taxon>Planorbidae</taxon>
        <taxon>Biomphalaria</taxon>
    </lineage>
</organism>
<keyword evidence="4" id="KW-1185">Reference proteome</keyword>
<feature type="domain" description="EGF-like" evidence="2 3">
    <location>
        <begin position="583"/>
        <end position="594"/>
    </location>
</feature>
<sequence>MMDVIYIQFVASIIYFILLARGKGTDEIVNQEEVDLSREYRGQSNMGNRFLLTFPTSLTTSTTLLFVTPLTELNISLQTVGYDEISSLNVNMTIGRNRRVNYTIDTKYNFRLGNGLKWTFHLKSDNIFSVSAMLYDETNLATFIALPIVNWGKEYFVYTLNRSPFIEIMAGYKSSSVSVLFRIAFESQYNFTHAGQNYLDSSTFSVSLASFQAYEISLCLVDNKMDFSGSKVSADFPIGVISGSCSFEANCSDGSKTVDMAVEMNVPVKLFSATAHINPTYSMVKNDTLIMRIGTAITSTSVCLGEGLPQNGELSRKELFSVWNATRVTITKQAYLTQTYECEGMNSPLLSLVAPREFFFHRYIFSVPSLNSVAHFVLLVKLTNDTLTLDGTNITSVNWMNMSSVDVSGYLAVGDGLHEATSLGKSPFGCYLYGNRINDHAAYMYPAGLKNLLNYEDCEKPFPVARNDLLDDDCDRLIDEEKLDDIDNDLDGSVDEDLGPEEIQAHCIDNASCAIGQRICPMGCAPGYIGHCCFKVNSPLFRCIPYTGMCFHCLLNYYGSYCNKRCSPGCADNVFCHRDKGTCACREGYYGETCLKIGFPNNKSRSCYCADGNCSEMDGSCLSTNRCIVGRFGLSCQYKDKAQDALLEAIEEADLLVDNDDSTCVNVTNNTINAFWTEFVRIEWFRLVFYIEDSSRNFEIKYVGPNQTYPCSHPVVLYPHDPNRTVDIICKQSYNVKSITVSWSGDTTICSYYFSGGRTLAFLSVIDAIIQTPKDINKTRTTAMTDGDFTSCLTLNSSTRLELWFPNHIVVSEIVIYIDFNQTDDFKNFTIAFIDGNVKVYNATTSMEDMFVQRAVLRVASTVTTLEISVVSGSQRICELEVIGDCQAPNTGFLCEQHCKQGCKDNACDYNGTCYECIGERYGRSCTDLQVDLASGMAEKAFNFWPFLLLLLLLLLLILLLMYSRKKMPVVQET</sequence>
<dbReference type="AlphaFoldDB" id="A0A9W3BNP8"/>
<gene>
    <name evidence="5" type="primary">LOC106075186</name>
</gene>
<feature type="transmembrane region" description="Helical" evidence="1">
    <location>
        <begin position="944"/>
        <end position="963"/>
    </location>
</feature>
<dbReference type="OrthoDB" id="10302366at2759"/>
<dbReference type="Pfam" id="PF17517">
    <property type="entry name" value="IgGFc_binding"/>
    <property type="match status" value="1"/>
</dbReference>
<dbReference type="InterPro" id="IPR000742">
    <property type="entry name" value="EGF"/>
</dbReference>
<name>A0A9W3BNP8_BIOGL</name>
<evidence type="ECO:0000256" key="1">
    <source>
        <dbReference type="SAM" id="Phobius"/>
    </source>
</evidence>
<proteinExistence type="predicted"/>
<keyword evidence="1" id="KW-0812">Transmembrane</keyword>
<evidence type="ECO:0000259" key="3">
    <source>
        <dbReference type="PROSITE" id="PS01186"/>
    </source>
</evidence>
<keyword evidence="1" id="KW-0472">Membrane</keyword>
<protein>
    <submittedName>
        <fullName evidence="5">Uncharacterized protein LOC106075186</fullName>
    </submittedName>
</protein>
<keyword evidence="1" id="KW-1133">Transmembrane helix</keyword>
<dbReference type="RefSeq" id="XP_055901044.1">
    <property type="nucleotide sequence ID" value="XM_056045069.1"/>
</dbReference>
<dbReference type="InterPro" id="IPR035234">
    <property type="entry name" value="IgGFc-bd_N"/>
</dbReference>
<dbReference type="Proteomes" id="UP001165740">
    <property type="component" value="Chromosome 10"/>
</dbReference>
<reference evidence="5" key="1">
    <citation type="submission" date="2025-08" db="UniProtKB">
        <authorList>
            <consortium name="RefSeq"/>
        </authorList>
    </citation>
    <scope>IDENTIFICATION</scope>
</reference>
<accession>A0A9W3BNP8</accession>
<evidence type="ECO:0000313" key="4">
    <source>
        <dbReference type="Proteomes" id="UP001165740"/>
    </source>
</evidence>
<dbReference type="PROSITE" id="PS00022">
    <property type="entry name" value="EGF_1"/>
    <property type="match status" value="1"/>
</dbReference>
<dbReference type="PROSITE" id="PS01186">
    <property type="entry name" value="EGF_2"/>
    <property type="match status" value="1"/>
</dbReference>
<dbReference type="PANTHER" id="PTHR46534">
    <property type="entry name" value="IGGFC_BINDING DOMAIN-CONTAINING PROTEIN"/>
    <property type="match status" value="1"/>
</dbReference>
<dbReference type="PANTHER" id="PTHR46534:SF1">
    <property type="entry name" value="IGGFC-BINDING PROTEIN N-TERMINAL DOMAIN-CONTAINING PROTEIN"/>
    <property type="match status" value="1"/>
</dbReference>